<keyword evidence="4" id="KW-0326">Glycosidase</keyword>
<evidence type="ECO:0000256" key="1">
    <source>
        <dbReference type="ARBA" id="ARBA00006865"/>
    </source>
</evidence>
<keyword evidence="8" id="KW-1185">Reference proteome</keyword>
<accession>A0A1R3T3C0</accession>
<dbReference type="PANTHER" id="PTHR22925:SF3">
    <property type="entry name" value="GLYCOSYL HYDROLASE FAMILY PROTEIN 43"/>
    <property type="match status" value="1"/>
</dbReference>
<name>A0A1R3T3C0_9BACT</name>
<feature type="chain" id="PRO_5012096716" evidence="5">
    <location>
        <begin position="24"/>
        <end position="657"/>
    </location>
</feature>
<dbReference type="PANTHER" id="PTHR22925">
    <property type="entry name" value="GLYCOSYL HYDROLASE 43 FAMILY MEMBER"/>
    <property type="match status" value="1"/>
</dbReference>
<evidence type="ECO:0000256" key="5">
    <source>
        <dbReference type="SAM" id="SignalP"/>
    </source>
</evidence>
<dbReference type="Pfam" id="PF00722">
    <property type="entry name" value="Glyco_hydro_16"/>
    <property type="match status" value="1"/>
</dbReference>
<feature type="signal peptide" evidence="5">
    <location>
        <begin position="1"/>
        <end position="23"/>
    </location>
</feature>
<dbReference type="CDD" id="cd08023">
    <property type="entry name" value="GH16_laminarinase_like"/>
    <property type="match status" value="1"/>
</dbReference>
<dbReference type="PROSITE" id="PS51762">
    <property type="entry name" value="GH16_2"/>
    <property type="match status" value="1"/>
</dbReference>
<dbReference type="STRING" id="1642647.PSM36_0942"/>
<dbReference type="SUPFAM" id="SSF75005">
    <property type="entry name" value="Arabinanase/levansucrase/invertase"/>
    <property type="match status" value="1"/>
</dbReference>
<feature type="domain" description="GH16" evidence="6">
    <location>
        <begin position="386"/>
        <end position="657"/>
    </location>
</feature>
<proteinExistence type="inferred from homology"/>
<dbReference type="GO" id="GO:0005975">
    <property type="term" value="P:carbohydrate metabolic process"/>
    <property type="evidence" value="ECO:0007669"/>
    <property type="project" value="InterPro"/>
</dbReference>
<dbReference type="SUPFAM" id="SSF49899">
    <property type="entry name" value="Concanavalin A-like lectins/glucanases"/>
    <property type="match status" value="1"/>
</dbReference>
<dbReference type="AlphaFoldDB" id="A0A1R3T3C0"/>
<keyword evidence="3 7" id="KW-0378">Hydrolase</keyword>
<dbReference type="RefSeq" id="WP_076929284.1">
    <property type="nucleotide sequence ID" value="NZ_LT605205.1"/>
</dbReference>
<evidence type="ECO:0000256" key="2">
    <source>
        <dbReference type="ARBA" id="ARBA00009865"/>
    </source>
</evidence>
<dbReference type="Gene3D" id="2.60.120.200">
    <property type="match status" value="1"/>
</dbReference>
<dbReference type="Gene3D" id="2.115.10.20">
    <property type="entry name" value="Glycosyl hydrolase domain, family 43"/>
    <property type="match status" value="1"/>
</dbReference>
<evidence type="ECO:0000256" key="3">
    <source>
        <dbReference type="ARBA" id="ARBA00022801"/>
    </source>
</evidence>
<reference evidence="7 8" key="1">
    <citation type="submission" date="2016-08" db="EMBL/GenBank/DDBJ databases">
        <authorList>
            <person name="Seilhamer J.J."/>
        </authorList>
    </citation>
    <scope>NUCLEOTIDE SEQUENCE [LARGE SCALE GENOMIC DNA]</scope>
    <source>
        <strain evidence="7">M3/6</strain>
    </source>
</reference>
<dbReference type="KEGG" id="psac:PSM36_0942"/>
<dbReference type="PROSITE" id="PS51257">
    <property type="entry name" value="PROKAR_LIPOPROTEIN"/>
    <property type="match status" value="1"/>
</dbReference>
<dbReference type="CDD" id="cd18825">
    <property type="entry name" value="GH43_CtGH43-like"/>
    <property type="match status" value="1"/>
</dbReference>
<dbReference type="GO" id="GO:0004553">
    <property type="term" value="F:hydrolase activity, hydrolyzing O-glycosyl compounds"/>
    <property type="evidence" value="ECO:0007669"/>
    <property type="project" value="InterPro"/>
</dbReference>
<gene>
    <name evidence="7" type="ORF">PSM36_0942</name>
</gene>
<organism evidence="7 8">
    <name type="scientific">Proteiniphilum saccharofermentans</name>
    <dbReference type="NCBI Taxonomy" id="1642647"/>
    <lineage>
        <taxon>Bacteria</taxon>
        <taxon>Pseudomonadati</taxon>
        <taxon>Bacteroidota</taxon>
        <taxon>Bacteroidia</taxon>
        <taxon>Bacteroidales</taxon>
        <taxon>Dysgonomonadaceae</taxon>
        <taxon>Proteiniphilum</taxon>
    </lineage>
</organism>
<dbReference type="EMBL" id="LT605205">
    <property type="protein sequence ID" value="SCD19768.1"/>
    <property type="molecule type" value="Genomic_DNA"/>
</dbReference>
<comment type="similarity">
    <text evidence="1">Belongs to the glycosyl hydrolase 16 family.</text>
</comment>
<dbReference type="Pfam" id="PF04616">
    <property type="entry name" value="Glyco_hydro_43"/>
    <property type="match status" value="1"/>
</dbReference>
<dbReference type="Proteomes" id="UP000187464">
    <property type="component" value="Chromosome I"/>
</dbReference>
<evidence type="ECO:0000259" key="6">
    <source>
        <dbReference type="PROSITE" id="PS51762"/>
    </source>
</evidence>
<dbReference type="InterPro" id="IPR013320">
    <property type="entry name" value="ConA-like_dom_sf"/>
</dbReference>
<comment type="similarity">
    <text evidence="2">Belongs to the glycosyl hydrolase 43 family.</text>
</comment>
<dbReference type="InterPro" id="IPR023296">
    <property type="entry name" value="Glyco_hydro_beta-prop_sf"/>
</dbReference>
<evidence type="ECO:0000256" key="4">
    <source>
        <dbReference type="ARBA" id="ARBA00023295"/>
    </source>
</evidence>
<dbReference type="InterPro" id="IPR006710">
    <property type="entry name" value="Glyco_hydro_43"/>
</dbReference>
<evidence type="ECO:0000313" key="7">
    <source>
        <dbReference type="EMBL" id="SCD19768.1"/>
    </source>
</evidence>
<sequence length="657" mass="75718">MKKYLAHLFILSCILFYSCVQQSKSSQPKNDAPGELIVPGEQWFDTDGDIINAHGGGILYHEGKYYWFGEHKGERSNAALVGITCYSSSDLYTWKNEGIALPVSEDPESPIVRGSTIERPKVIYNAKTGKFVMYFHLELKGRGYDAAHVAVAVSDQVTGPYKLVKNGRVNAGKWPENMMEAQRNSPVKSTDFKEWWTPEWMAAIKGGLFVRRDFEGGQMSRDMTLFVDDDNKAYHIYSSEDNLTLHIAELTDDYLDYTGKYIRVEPGGHNEAPAIFKKDGCYFMITSGCTGWDPNAARLLTADHIMGQWTLHPNPCKGEDAQLTFHSQSTFILPVQGKENAFIFMADRWRPQNPIDGRYIWLPILFENGLPVLKWFDKWDLGIFDKINADTSVPKEVEGYKLVWNDEFDNPGAPDREVWSFEEGFARNHELQWYQEENAECRDGLLVISARREKRENPLYERGSNDWRRSREYIEYTSSSIKTEGRKEFQYGRFEIRARIPVAGGSWPAIWTLGTEMEWPSNGEIDIMEYYRIDDVPHILANAAWGTDEQWKAKWDSSATPFTHFTDRDPRWADKFHTWRMDWDEDAIRLYLDDELLNEVDLSETVNGSLGDHKNPFQQPHYLLLNLAIGGQHGGTPDNSAFPLHYEIDYVRVYQKK</sequence>
<dbReference type="InterPro" id="IPR000757">
    <property type="entry name" value="Beta-glucanase-like"/>
</dbReference>
<protein>
    <submittedName>
        <fullName evidence="7">Glycosyl hydrolase family 43</fullName>
    </submittedName>
</protein>
<keyword evidence="5" id="KW-0732">Signal</keyword>
<evidence type="ECO:0000313" key="8">
    <source>
        <dbReference type="Proteomes" id="UP000187464"/>
    </source>
</evidence>